<dbReference type="AlphaFoldDB" id="A0A852ZEK9"/>
<dbReference type="RefSeq" id="WP_344292384.1">
    <property type="nucleotide sequence ID" value="NZ_BAAARR010000012.1"/>
</dbReference>
<dbReference type="EMBL" id="JACBZH010000001">
    <property type="protein sequence ID" value="NYH87400.1"/>
    <property type="molecule type" value="Genomic_DNA"/>
</dbReference>
<feature type="region of interest" description="Disordered" evidence="1">
    <location>
        <begin position="1"/>
        <end position="85"/>
    </location>
</feature>
<evidence type="ECO:0000256" key="1">
    <source>
        <dbReference type="SAM" id="MobiDB-lite"/>
    </source>
</evidence>
<name>A0A852ZEK9_9ACTN</name>
<reference evidence="2 3" key="1">
    <citation type="submission" date="2020-07" db="EMBL/GenBank/DDBJ databases">
        <title>Sequencing the genomes of 1000 actinobacteria strains.</title>
        <authorList>
            <person name="Klenk H.-P."/>
        </authorList>
    </citation>
    <scope>NUCLEOTIDE SEQUENCE [LARGE SCALE GENOMIC DNA]</scope>
    <source>
        <strain evidence="2 3">DSM 18448</strain>
    </source>
</reference>
<protein>
    <submittedName>
        <fullName evidence="2">Uncharacterized protein</fullName>
    </submittedName>
</protein>
<accession>A0A852ZEK9</accession>
<organism evidence="2 3">
    <name type="scientific">Actinopolymorpha rutila</name>
    <dbReference type="NCBI Taxonomy" id="446787"/>
    <lineage>
        <taxon>Bacteria</taxon>
        <taxon>Bacillati</taxon>
        <taxon>Actinomycetota</taxon>
        <taxon>Actinomycetes</taxon>
        <taxon>Propionibacteriales</taxon>
        <taxon>Actinopolymorphaceae</taxon>
        <taxon>Actinopolymorpha</taxon>
    </lineage>
</organism>
<evidence type="ECO:0000313" key="3">
    <source>
        <dbReference type="Proteomes" id="UP000579605"/>
    </source>
</evidence>
<evidence type="ECO:0000313" key="2">
    <source>
        <dbReference type="EMBL" id="NYH87400.1"/>
    </source>
</evidence>
<keyword evidence="3" id="KW-1185">Reference proteome</keyword>
<feature type="compositionally biased region" description="Polar residues" evidence="1">
    <location>
        <begin position="8"/>
        <end position="34"/>
    </location>
</feature>
<sequence>MSRLNPGMPTSASDPGSTRVRNAETAQPTASSTGRPAVTRDRISSRVATTTAPAPAVAPSTTAGSMPASQWSGKLLSGLAGRANG</sequence>
<feature type="compositionally biased region" description="Low complexity" evidence="1">
    <location>
        <begin position="47"/>
        <end position="63"/>
    </location>
</feature>
<comment type="caution">
    <text evidence="2">The sequence shown here is derived from an EMBL/GenBank/DDBJ whole genome shotgun (WGS) entry which is preliminary data.</text>
</comment>
<proteinExistence type="predicted"/>
<dbReference type="Proteomes" id="UP000579605">
    <property type="component" value="Unassembled WGS sequence"/>
</dbReference>
<gene>
    <name evidence="2" type="ORF">F4554_000038</name>
</gene>